<dbReference type="SMART" id="SM00871">
    <property type="entry name" value="AraC_E_bind"/>
    <property type="match status" value="1"/>
</dbReference>
<protein>
    <submittedName>
        <fullName evidence="2">AraC family transcriptional regulator</fullName>
    </submittedName>
</protein>
<dbReference type="AlphaFoldDB" id="A0A3Q9I8I7"/>
<dbReference type="Gene3D" id="3.20.80.10">
    <property type="entry name" value="Regulatory factor, effector binding domain"/>
    <property type="match status" value="1"/>
</dbReference>
<dbReference type="InterPro" id="IPR029441">
    <property type="entry name" value="Cass2"/>
</dbReference>
<dbReference type="EMBL" id="CP034346">
    <property type="protein sequence ID" value="AZS14933.1"/>
    <property type="molecule type" value="Genomic_DNA"/>
</dbReference>
<evidence type="ECO:0000313" key="3">
    <source>
        <dbReference type="Proteomes" id="UP000270678"/>
    </source>
</evidence>
<organism evidence="2 3">
    <name type="scientific">Paenibacillus lutimineralis</name>
    <dbReference type="NCBI Taxonomy" id="2707005"/>
    <lineage>
        <taxon>Bacteria</taxon>
        <taxon>Bacillati</taxon>
        <taxon>Bacillota</taxon>
        <taxon>Bacilli</taxon>
        <taxon>Bacillales</taxon>
        <taxon>Paenibacillaceae</taxon>
        <taxon>Paenibacillus</taxon>
    </lineage>
</organism>
<feature type="domain" description="AraC effector-binding" evidence="1">
    <location>
        <begin position="4"/>
        <end position="147"/>
    </location>
</feature>
<dbReference type="InterPro" id="IPR011256">
    <property type="entry name" value="Reg_factor_effector_dom_sf"/>
</dbReference>
<sequence>MSQNPIKTVHLEEKKFVGFPVTSSFSFHDPNRIEEAKRQFLERKHEIRDVVNPEEYVCPHFASEVLFTYFYCMEVSALEDIPEGMIGFTIPARNYVTTRANADPYEVLHAYIKDNGIDHHPRALALEVYPFADPEWPGKVDVFVPIMEV</sequence>
<dbReference type="RefSeq" id="WP_126998056.1">
    <property type="nucleotide sequence ID" value="NZ_CP034346.1"/>
</dbReference>
<dbReference type="KEGG" id="plut:EI981_10985"/>
<dbReference type="OrthoDB" id="2734147at2"/>
<reference evidence="3" key="1">
    <citation type="submission" date="2018-12" db="EMBL/GenBank/DDBJ databases">
        <title>Complete genome sequence of Paenibacillus sp. MBLB1234.</title>
        <authorList>
            <person name="Nam Y.-D."/>
            <person name="Kang J."/>
            <person name="Chung W.-H."/>
            <person name="Park Y.S."/>
        </authorList>
    </citation>
    <scope>NUCLEOTIDE SEQUENCE [LARGE SCALE GENOMIC DNA]</scope>
    <source>
        <strain evidence="3">MBLB1234</strain>
    </source>
</reference>
<evidence type="ECO:0000313" key="2">
    <source>
        <dbReference type="EMBL" id="AZS14933.1"/>
    </source>
</evidence>
<accession>A0A3Q9I8I7</accession>
<proteinExistence type="predicted"/>
<keyword evidence="3" id="KW-1185">Reference proteome</keyword>
<evidence type="ECO:0000259" key="1">
    <source>
        <dbReference type="SMART" id="SM00871"/>
    </source>
</evidence>
<dbReference type="Proteomes" id="UP000270678">
    <property type="component" value="Chromosome"/>
</dbReference>
<name>A0A3Q9I8I7_9BACL</name>
<gene>
    <name evidence="2" type="ORF">EI981_10985</name>
</gene>
<dbReference type="InterPro" id="IPR010499">
    <property type="entry name" value="AraC_E-bd"/>
</dbReference>
<dbReference type="SUPFAM" id="SSF55136">
    <property type="entry name" value="Probable bacterial effector-binding domain"/>
    <property type="match status" value="1"/>
</dbReference>
<dbReference type="Pfam" id="PF14526">
    <property type="entry name" value="Cass2"/>
    <property type="match status" value="1"/>
</dbReference>